<dbReference type="Pfam" id="PF02308">
    <property type="entry name" value="MgtC"/>
    <property type="match status" value="1"/>
</dbReference>
<dbReference type="AlphaFoldDB" id="A0A1G6ZZU3"/>
<dbReference type="PRINTS" id="PR01837">
    <property type="entry name" value="MGTCSAPBPROT"/>
</dbReference>
<evidence type="ECO:0000259" key="8">
    <source>
        <dbReference type="Pfam" id="PF02308"/>
    </source>
</evidence>
<organism evidence="9 10">
    <name type="scientific">Desulfuromonas thiophila</name>
    <dbReference type="NCBI Taxonomy" id="57664"/>
    <lineage>
        <taxon>Bacteria</taxon>
        <taxon>Pseudomonadati</taxon>
        <taxon>Thermodesulfobacteriota</taxon>
        <taxon>Desulfuromonadia</taxon>
        <taxon>Desulfuromonadales</taxon>
        <taxon>Desulfuromonadaceae</taxon>
        <taxon>Desulfuromonas</taxon>
    </lineage>
</organism>
<keyword evidence="3" id="KW-1003">Cell membrane</keyword>
<feature type="transmembrane region" description="Helical" evidence="7">
    <location>
        <begin position="117"/>
        <end position="150"/>
    </location>
</feature>
<evidence type="ECO:0000313" key="9">
    <source>
        <dbReference type="EMBL" id="SDE08060.1"/>
    </source>
</evidence>
<evidence type="ECO:0000256" key="3">
    <source>
        <dbReference type="ARBA" id="ARBA00022475"/>
    </source>
</evidence>
<keyword evidence="5 7" id="KW-1133">Transmembrane helix</keyword>
<feature type="transmembrane region" description="Helical" evidence="7">
    <location>
        <begin position="18"/>
        <end position="36"/>
    </location>
</feature>
<evidence type="ECO:0000256" key="1">
    <source>
        <dbReference type="ARBA" id="ARBA00004651"/>
    </source>
</evidence>
<dbReference type="InterPro" id="IPR003416">
    <property type="entry name" value="MgtC/SapB/SrpB/YhiD_fam"/>
</dbReference>
<dbReference type="RefSeq" id="WP_092076843.1">
    <property type="nucleotide sequence ID" value="NZ_CALFZY010000030.1"/>
</dbReference>
<dbReference type="EMBL" id="FNAQ01000003">
    <property type="protein sequence ID" value="SDE08060.1"/>
    <property type="molecule type" value="Genomic_DNA"/>
</dbReference>
<dbReference type="InterPro" id="IPR049177">
    <property type="entry name" value="MgtC_SapB_SrpB_YhiD_N"/>
</dbReference>
<sequence length="239" mass="26434">MVDVSWLFLDTRLLDTPVLAMLVKLLLAFIAGSLIGIEREKHGRPAGLRTHVLVCTASCLMMVISEGLYLKYAHLMADSAVRLDPGRIGAQIIAGIGFLGAGVILKEGVSIRGLTTAACLWFAAGVGMAFGAGMFLTGGFATALALVALMAMKKLEPVIKKDRFLNLCVLCHAEVDLLPQLQQLFDEFHLRITDVEQELDLEHDRRRYTFVVTQHRQRIGHELLQRIVPLEGVLKVRYK</sequence>
<name>A0A1G6ZZU3_9BACT</name>
<evidence type="ECO:0000256" key="5">
    <source>
        <dbReference type="ARBA" id="ARBA00022989"/>
    </source>
</evidence>
<keyword evidence="6 7" id="KW-0472">Membrane</keyword>
<dbReference type="PANTHER" id="PTHR33778">
    <property type="entry name" value="PROTEIN MGTC"/>
    <property type="match status" value="1"/>
</dbReference>
<keyword evidence="4 7" id="KW-0812">Transmembrane</keyword>
<proteinExistence type="inferred from homology"/>
<feature type="transmembrane region" description="Helical" evidence="7">
    <location>
        <begin position="48"/>
        <end position="68"/>
    </location>
</feature>
<feature type="domain" description="MgtC/SapB/SrpB/YhiD N-terminal" evidence="8">
    <location>
        <begin position="25"/>
        <end position="156"/>
    </location>
</feature>
<dbReference type="GO" id="GO:0005886">
    <property type="term" value="C:plasma membrane"/>
    <property type="evidence" value="ECO:0007669"/>
    <property type="project" value="UniProtKB-SubCell"/>
</dbReference>
<accession>A0A1G6ZZU3</accession>
<evidence type="ECO:0000256" key="6">
    <source>
        <dbReference type="ARBA" id="ARBA00023136"/>
    </source>
</evidence>
<keyword evidence="10" id="KW-1185">Reference proteome</keyword>
<dbReference type="PANTHER" id="PTHR33778:SF1">
    <property type="entry name" value="MAGNESIUM TRANSPORTER YHID-RELATED"/>
    <property type="match status" value="1"/>
</dbReference>
<dbReference type="Proteomes" id="UP000243205">
    <property type="component" value="Unassembled WGS sequence"/>
</dbReference>
<dbReference type="STRING" id="57664.SAMN05661003_103204"/>
<dbReference type="OrthoDB" id="9811198at2"/>
<comment type="subcellular location">
    <subcellularLocation>
        <location evidence="1">Cell membrane</location>
        <topology evidence="1">Multi-pass membrane protein</topology>
    </subcellularLocation>
</comment>
<evidence type="ECO:0000256" key="2">
    <source>
        <dbReference type="ARBA" id="ARBA00009298"/>
    </source>
</evidence>
<gene>
    <name evidence="9" type="ORF">SAMN05661003_103204</name>
</gene>
<reference evidence="10" key="1">
    <citation type="submission" date="2016-10" db="EMBL/GenBank/DDBJ databases">
        <authorList>
            <person name="Varghese N."/>
            <person name="Submissions S."/>
        </authorList>
    </citation>
    <scope>NUCLEOTIDE SEQUENCE [LARGE SCALE GENOMIC DNA]</scope>
    <source>
        <strain evidence="10">DSM 8987</strain>
    </source>
</reference>
<evidence type="ECO:0000256" key="7">
    <source>
        <dbReference type="SAM" id="Phobius"/>
    </source>
</evidence>
<protein>
    <submittedName>
        <fullName evidence="9">Putative Mg2+ transporter-C (MgtC) family protein</fullName>
    </submittedName>
</protein>
<feature type="transmembrane region" description="Helical" evidence="7">
    <location>
        <begin position="88"/>
        <end position="105"/>
    </location>
</feature>
<evidence type="ECO:0000313" key="10">
    <source>
        <dbReference type="Proteomes" id="UP000243205"/>
    </source>
</evidence>
<comment type="similarity">
    <text evidence="2">Belongs to the MgtC/SapB family.</text>
</comment>
<evidence type="ECO:0000256" key="4">
    <source>
        <dbReference type="ARBA" id="ARBA00022692"/>
    </source>
</evidence>